<dbReference type="AlphaFoldDB" id="A0A316B4J9"/>
<dbReference type="InterPro" id="IPR050965">
    <property type="entry name" value="UPF0336/Enoyl-CoA_hydratase"/>
</dbReference>
<dbReference type="CDD" id="cd03449">
    <property type="entry name" value="R_hydratase"/>
    <property type="match status" value="1"/>
</dbReference>
<dbReference type="GO" id="GO:0019171">
    <property type="term" value="F:(3R)-hydroxyacyl-[acyl-carrier-protein] dehydratase activity"/>
    <property type="evidence" value="ECO:0007669"/>
    <property type="project" value="TreeGrafter"/>
</dbReference>
<dbReference type="Pfam" id="PF01575">
    <property type="entry name" value="MaoC_dehydratas"/>
    <property type="match status" value="1"/>
</dbReference>
<dbReference type="PANTHER" id="PTHR43437:SF3">
    <property type="entry name" value="HYDROXYACYL-THIOESTER DEHYDRATASE TYPE 2, MITOCHONDRIAL"/>
    <property type="match status" value="1"/>
</dbReference>
<comment type="caution">
    <text evidence="2">The sequence shown here is derived from an EMBL/GenBank/DDBJ whole genome shotgun (WGS) entry which is preliminary data.</text>
</comment>
<dbReference type="Proteomes" id="UP000245880">
    <property type="component" value="Unassembled WGS sequence"/>
</dbReference>
<dbReference type="SUPFAM" id="SSF54637">
    <property type="entry name" value="Thioesterase/thiol ester dehydrase-isomerase"/>
    <property type="match status" value="1"/>
</dbReference>
<gene>
    <name evidence="2" type="ORF">CLV98_1067</name>
</gene>
<dbReference type="OrthoDB" id="9801625at2"/>
<feature type="domain" description="MaoC-like" evidence="1">
    <location>
        <begin position="9"/>
        <end position="100"/>
    </location>
</feature>
<dbReference type="PANTHER" id="PTHR43437">
    <property type="entry name" value="HYDROXYACYL-THIOESTER DEHYDRATASE TYPE 2, MITOCHONDRIAL-RELATED"/>
    <property type="match status" value="1"/>
</dbReference>
<dbReference type="InterPro" id="IPR002539">
    <property type="entry name" value="MaoC-like_dom"/>
</dbReference>
<reference evidence="2 3" key="1">
    <citation type="submission" date="2018-03" db="EMBL/GenBank/DDBJ databases">
        <title>Genomic Encyclopedia of Archaeal and Bacterial Type Strains, Phase II (KMG-II): from individual species to whole genera.</title>
        <authorList>
            <person name="Goeker M."/>
        </authorList>
    </citation>
    <scope>NUCLEOTIDE SEQUENCE [LARGE SCALE GENOMIC DNA]</scope>
    <source>
        <strain evidence="2 3">DSM 100346</strain>
    </source>
</reference>
<dbReference type="Gene3D" id="3.10.129.10">
    <property type="entry name" value="Hotdog Thioesterase"/>
    <property type="match status" value="1"/>
</dbReference>
<organism evidence="2 3">
    <name type="scientific">Dyadobacter jejuensis</name>
    <dbReference type="NCBI Taxonomy" id="1082580"/>
    <lineage>
        <taxon>Bacteria</taxon>
        <taxon>Pseudomonadati</taxon>
        <taxon>Bacteroidota</taxon>
        <taxon>Cytophagia</taxon>
        <taxon>Cytophagales</taxon>
        <taxon>Spirosomataceae</taxon>
        <taxon>Dyadobacter</taxon>
    </lineage>
</organism>
<proteinExistence type="predicted"/>
<accession>A0A316B4J9</accession>
<keyword evidence="3" id="KW-1185">Reference proteome</keyword>
<name>A0A316B4J9_9BACT</name>
<sequence>MIKAEIGASFEHSFRFTQEQVVRFAELTGDDNPLHLDAEYAATTLFKRPIIHGMLGATVFTKILGTQYPGHGSIYLNQTLDFLRPMFVDTDYVAVFTIKTLNPDKHVAEITTEIKDAETKKVVTRGVATMINKEKF</sequence>
<evidence type="ECO:0000313" key="3">
    <source>
        <dbReference type="Proteomes" id="UP000245880"/>
    </source>
</evidence>
<dbReference type="InterPro" id="IPR029069">
    <property type="entry name" value="HotDog_dom_sf"/>
</dbReference>
<dbReference type="EMBL" id="QGDT01000006">
    <property type="protein sequence ID" value="PWJ57537.1"/>
    <property type="molecule type" value="Genomic_DNA"/>
</dbReference>
<evidence type="ECO:0000259" key="1">
    <source>
        <dbReference type="Pfam" id="PF01575"/>
    </source>
</evidence>
<evidence type="ECO:0000313" key="2">
    <source>
        <dbReference type="EMBL" id="PWJ57537.1"/>
    </source>
</evidence>
<dbReference type="RefSeq" id="WP_109674706.1">
    <property type="nucleotide sequence ID" value="NZ_QGDT01000006.1"/>
</dbReference>
<dbReference type="GO" id="GO:0006633">
    <property type="term" value="P:fatty acid biosynthetic process"/>
    <property type="evidence" value="ECO:0007669"/>
    <property type="project" value="TreeGrafter"/>
</dbReference>
<protein>
    <submittedName>
        <fullName evidence="2">Acyl dehydratase</fullName>
    </submittedName>
</protein>